<evidence type="ECO:0000256" key="7">
    <source>
        <dbReference type="SAM" id="Phobius"/>
    </source>
</evidence>
<dbReference type="eggNOG" id="COG2814">
    <property type="taxonomic scope" value="Bacteria"/>
</dbReference>
<reference evidence="9 10" key="1">
    <citation type="submission" date="2013-08" db="EMBL/GenBank/DDBJ databases">
        <authorList>
            <person name="Weinstock G."/>
            <person name="Sodergren E."/>
            <person name="Wylie T."/>
            <person name="Fulton L."/>
            <person name="Fulton R."/>
            <person name="Fronick C."/>
            <person name="O'Laughlin M."/>
            <person name="Godfrey J."/>
            <person name="Miner T."/>
            <person name="Herter B."/>
            <person name="Appelbaum E."/>
            <person name="Cordes M."/>
            <person name="Lek S."/>
            <person name="Wollam A."/>
            <person name="Pepin K.H."/>
            <person name="Palsikar V.B."/>
            <person name="Mitreva M."/>
            <person name="Wilson R.K."/>
        </authorList>
    </citation>
    <scope>NUCLEOTIDE SEQUENCE [LARGE SCALE GENOMIC DNA]</scope>
    <source>
        <strain evidence="9 10">ATCC 12856</strain>
    </source>
</reference>
<evidence type="ECO:0000256" key="5">
    <source>
        <dbReference type="ARBA" id="ARBA00022989"/>
    </source>
</evidence>
<organism evidence="9 10">
    <name type="scientific">Aneurinibacillus aneurinilyticus ATCC 12856</name>
    <dbReference type="NCBI Taxonomy" id="649747"/>
    <lineage>
        <taxon>Bacteria</taxon>
        <taxon>Bacillati</taxon>
        <taxon>Bacillota</taxon>
        <taxon>Bacilli</taxon>
        <taxon>Bacillales</taxon>
        <taxon>Paenibacillaceae</taxon>
        <taxon>Aneurinibacillus group</taxon>
        <taxon>Aneurinibacillus</taxon>
    </lineage>
</organism>
<evidence type="ECO:0000256" key="6">
    <source>
        <dbReference type="ARBA" id="ARBA00023136"/>
    </source>
</evidence>
<protein>
    <submittedName>
        <fullName evidence="9">Transporter, major facilitator family protein</fullName>
    </submittedName>
</protein>
<sequence>MIAPFLILYLHQKLDGSVMLPLMIVGLQPFTDIVVTLFAGGITDRIGRKPILLFALFLQMCAMTGFIFADSVWMFASVYIVNGIGRSLYIPAQRAQIADAVSEEHRSEVFALVSTMGYISMSIGPLLGVIMFRYNPIILFILQALALFLYLIVIWLKVPETIPIVRKQIKQTEKEMEKRKTFFLLLLVQFVFTIGESIGLTHLLKFVSVLAPVDQRGRYFSLFGIHWDISRTAGPALGGLVFENFGGQMLFSISAILLLFGMIAQYHVIRIIHRTNILYSETFEHKGV</sequence>
<evidence type="ECO:0000256" key="2">
    <source>
        <dbReference type="ARBA" id="ARBA00022448"/>
    </source>
</evidence>
<evidence type="ECO:0000256" key="4">
    <source>
        <dbReference type="ARBA" id="ARBA00022692"/>
    </source>
</evidence>
<feature type="transmembrane region" description="Helical" evidence="7">
    <location>
        <begin position="109"/>
        <end position="131"/>
    </location>
</feature>
<dbReference type="PATRIC" id="fig|649747.3.peg.458"/>
<dbReference type="GO" id="GO:0005886">
    <property type="term" value="C:plasma membrane"/>
    <property type="evidence" value="ECO:0007669"/>
    <property type="project" value="UniProtKB-SubCell"/>
</dbReference>
<feature type="transmembrane region" description="Helical" evidence="7">
    <location>
        <begin position="51"/>
        <end position="67"/>
    </location>
</feature>
<keyword evidence="4 7" id="KW-0812">Transmembrane</keyword>
<dbReference type="GO" id="GO:0022857">
    <property type="term" value="F:transmembrane transporter activity"/>
    <property type="evidence" value="ECO:0007669"/>
    <property type="project" value="InterPro"/>
</dbReference>
<name>U1WRY9_ANEAE</name>
<dbReference type="SUPFAM" id="SSF103473">
    <property type="entry name" value="MFS general substrate transporter"/>
    <property type="match status" value="2"/>
</dbReference>
<evidence type="ECO:0000313" key="9">
    <source>
        <dbReference type="EMBL" id="ERI11369.1"/>
    </source>
</evidence>
<feature type="domain" description="Major facilitator superfamily (MFS) profile" evidence="8">
    <location>
        <begin position="1"/>
        <end position="288"/>
    </location>
</feature>
<accession>U1WRY9</accession>
<feature type="transmembrane region" description="Helical" evidence="7">
    <location>
        <begin position="73"/>
        <end position="89"/>
    </location>
</feature>
<feature type="transmembrane region" description="Helical" evidence="7">
    <location>
        <begin position="137"/>
        <end position="158"/>
    </location>
</feature>
<dbReference type="AlphaFoldDB" id="U1WRY9"/>
<feature type="transmembrane region" description="Helical" evidence="7">
    <location>
        <begin position="20"/>
        <end position="39"/>
    </location>
</feature>
<evidence type="ECO:0000256" key="1">
    <source>
        <dbReference type="ARBA" id="ARBA00004651"/>
    </source>
</evidence>
<dbReference type="EMBL" id="AWSJ01000040">
    <property type="protein sequence ID" value="ERI11369.1"/>
    <property type="molecule type" value="Genomic_DNA"/>
</dbReference>
<keyword evidence="10" id="KW-1185">Reference proteome</keyword>
<keyword evidence="3" id="KW-1003">Cell membrane</keyword>
<dbReference type="Gene3D" id="1.20.1250.20">
    <property type="entry name" value="MFS general substrate transporter like domains"/>
    <property type="match status" value="2"/>
</dbReference>
<keyword evidence="2" id="KW-0813">Transport</keyword>
<dbReference type="PROSITE" id="PS50850">
    <property type="entry name" value="MFS"/>
    <property type="match status" value="1"/>
</dbReference>
<feature type="transmembrane region" description="Helical" evidence="7">
    <location>
        <begin position="249"/>
        <end position="269"/>
    </location>
</feature>
<evidence type="ECO:0000259" key="8">
    <source>
        <dbReference type="PROSITE" id="PS50850"/>
    </source>
</evidence>
<dbReference type="InterPro" id="IPR011701">
    <property type="entry name" value="MFS"/>
</dbReference>
<dbReference type="PANTHER" id="PTHR43414:SF1">
    <property type="entry name" value="PEPTIDE PERMEASE"/>
    <property type="match status" value="1"/>
</dbReference>
<dbReference type="Proteomes" id="UP000016511">
    <property type="component" value="Unassembled WGS sequence"/>
</dbReference>
<dbReference type="Pfam" id="PF07690">
    <property type="entry name" value="MFS_1"/>
    <property type="match status" value="2"/>
</dbReference>
<evidence type="ECO:0000256" key="3">
    <source>
        <dbReference type="ARBA" id="ARBA00022475"/>
    </source>
</evidence>
<keyword evidence="5 7" id="KW-1133">Transmembrane helix</keyword>
<dbReference type="InterPro" id="IPR020846">
    <property type="entry name" value="MFS_dom"/>
</dbReference>
<feature type="transmembrane region" description="Helical" evidence="7">
    <location>
        <begin position="182"/>
        <end position="204"/>
    </location>
</feature>
<comment type="subcellular location">
    <subcellularLocation>
        <location evidence="1">Cell membrane</location>
        <topology evidence="1">Multi-pass membrane protein</topology>
    </subcellularLocation>
</comment>
<dbReference type="STRING" id="649747.HMPREF0083_00513"/>
<keyword evidence="6 7" id="KW-0472">Membrane</keyword>
<dbReference type="HOGENOM" id="CLU_965231_0_0_9"/>
<dbReference type="PANTHER" id="PTHR43414">
    <property type="entry name" value="MULTIDRUG RESISTANCE PROTEIN MDTG"/>
    <property type="match status" value="1"/>
</dbReference>
<dbReference type="InterPro" id="IPR036259">
    <property type="entry name" value="MFS_trans_sf"/>
</dbReference>
<comment type="caution">
    <text evidence="9">The sequence shown here is derived from an EMBL/GenBank/DDBJ whole genome shotgun (WGS) entry which is preliminary data.</text>
</comment>
<gene>
    <name evidence="9" type="ORF">HMPREF0083_00513</name>
</gene>
<evidence type="ECO:0000313" key="10">
    <source>
        <dbReference type="Proteomes" id="UP000016511"/>
    </source>
</evidence>
<dbReference type="eggNOG" id="COG0477">
    <property type="taxonomic scope" value="Bacteria"/>
</dbReference>
<proteinExistence type="predicted"/>